<dbReference type="FunFam" id="3.40.1190.20:FF:000003">
    <property type="entry name" value="Phosphomethylpyrimidine kinase ThiD"/>
    <property type="match status" value="1"/>
</dbReference>
<evidence type="ECO:0000259" key="5">
    <source>
        <dbReference type="Pfam" id="PF08543"/>
    </source>
</evidence>
<dbReference type="Gene3D" id="3.40.1190.20">
    <property type="match status" value="1"/>
</dbReference>
<dbReference type="EMBL" id="AMCI01000009">
    <property type="protein sequence ID" value="EJX10922.1"/>
    <property type="molecule type" value="Genomic_DNA"/>
</dbReference>
<comment type="caution">
    <text evidence="6">The sequence shown here is derived from an EMBL/GenBank/DDBJ whole genome shotgun (WGS) entry which is preliminary data.</text>
</comment>
<name>J9GR79_9ZZZZ</name>
<keyword evidence="1 6" id="KW-0808">Transferase</keyword>
<sequence length="288" mass="30774">MKKYPCILSIAGSDCSGGAGIQADLKAISALGGYAATAITAITIQNTQGVSGIHAVPPTFVRGQIEAVMDDLHPDALKIGMINDTEIVQVIAECLRRYQPRFVVFDPVMVSTSGHRLIEDEAIEAITQELMPLATLITPNLSEAAVLTGHPISTIENMEKAAKELLRYGSEAVLLKGGHLEGNLMCDVLQIAQENTPRRFASEKIDSRNTHGTGCTLSSAIATLLAQGYPLAEAVCRAKAYVSEGIRAGKDVHVGEGHGPLNHFHAPLPLQARECDTLSPQSLEFQKK</sequence>
<evidence type="ECO:0000256" key="3">
    <source>
        <dbReference type="ARBA" id="ARBA00022777"/>
    </source>
</evidence>
<evidence type="ECO:0000256" key="1">
    <source>
        <dbReference type="ARBA" id="ARBA00022679"/>
    </source>
</evidence>
<evidence type="ECO:0000256" key="2">
    <source>
        <dbReference type="ARBA" id="ARBA00022741"/>
    </source>
</evidence>
<dbReference type="CDD" id="cd01169">
    <property type="entry name" value="HMPP_kinase"/>
    <property type="match status" value="1"/>
</dbReference>
<dbReference type="PANTHER" id="PTHR20858">
    <property type="entry name" value="PHOSPHOMETHYLPYRIMIDINE KINASE"/>
    <property type="match status" value="1"/>
</dbReference>
<dbReference type="InterPro" id="IPR029056">
    <property type="entry name" value="Ribokinase-like"/>
</dbReference>
<dbReference type="Pfam" id="PF08543">
    <property type="entry name" value="Phos_pyr_kin"/>
    <property type="match status" value="1"/>
</dbReference>
<dbReference type="SUPFAM" id="SSF53613">
    <property type="entry name" value="Ribokinase-like"/>
    <property type="match status" value="1"/>
</dbReference>
<evidence type="ECO:0000313" key="6">
    <source>
        <dbReference type="EMBL" id="EJX10922.1"/>
    </source>
</evidence>
<gene>
    <name evidence="6" type="ORF">EVA_00350</name>
</gene>
<reference evidence="6" key="1">
    <citation type="journal article" date="2012" name="PLoS ONE">
        <title>Gene sets for utilization of primary and secondary nutrition supplies in the distal gut of endangered iberian lynx.</title>
        <authorList>
            <person name="Alcaide M."/>
            <person name="Messina E."/>
            <person name="Richter M."/>
            <person name="Bargiela R."/>
            <person name="Peplies J."/>
            <person name="Huws S.A."/>
            <person name="Newbold C.J."/>
            <person name="Golyshin P.N."/>
            <person name="Simon M.A."/>
            <person name="Lopez G."/>
            <person name="Yakimov M.M."/>
            <person name="Ferrer M."/>
        </authorList>
    </citation>
    <scope>NUCLEOTIDE SEQUENCE</scope>
</reference>
<keyword evidence="2" id="KW-0547">Nucleotide-binding</keyword>
<dbReference type="GO" id="GO:0008972">
    <property type="term" value="F:phosphomethylpyrimidine kinase activity"/>
    <property type="evidence" value="ECO:0007669"/>
    <property type="project" value="InterPro"/>
</dbReference>
<keyword evidence="4" id="KW-0067">ATP-binding</keyword>
<dbReference type="GO" id="GO:0005829">
    <property type="term" value="C:cytosol"/>
    <property type="evidence" value="ECO:0007669"/>
    <property type="project" value="TreeGrafter"/>
</dbReference>
<keyword evidence="3 6" id="KW-0418">Kinase</keyword>
<feature type="domain" description="Pyridoxamine kinase/Phosphomethylpyrimidine kinase" evidence="5">
    <location>
        <begin position="14"/>
        <end position="262"/>
    </location>
</feature>
<dbReference type="InterPro" id="IPR013749">
    <property type="entry name" value="PM/HMP-P_kinase-1"/>
</dbReference>
<dbReference type="AlphaFoldDB" id="J9GR79"/>
<dbReference type="GO" id="GO:0009228">
    <property type="term" value="P:thiamine biosynthetic process"/>
    <property type="evidence" value="ECO:0007669"/>
    <property type="project" value="InterPro"/>
</dbReference>
<accession>J9GR79</accession>
<protein>
    <submittedName>
        <fullName evidence="6">Phosphomethylpyrimidine kinase</fullName>
        <ecNumber evidence="6">2.-.-.-</ecNumber>
    </submittedName>
</protein>
<evidence type="ECO:0000256" key="4">
    <source>
        <dbReference type="ARBA" id="ARBA00022840"/>
    </source>
</evidence>
<organism evidence="6">
    <name type="scientific">gut metagenome</name>
    <dbReference type="NCBI Taxonomy" id="749906"/>
    <lineage>
        <taxon>unclassified sequences</taxon>
        <taxon>metagenomes</taxon>
        <taxon>organismal metagenomes</taxon>
    </lineage>
</organism>
<dbReference type="InterPro" id="IPR004399">
    <property type="entry name" value="HMP/HMP-P_kinase_dom"/>
</dbReference>
<dbReference type="GO" id="GO:0005524">
    <property type="term" value="F:ATP binding"/>
    <property type="evidence" value="ECO:0007669"/>
    <property type="project" value="UniProtKB-KW"/>
</dbReference>
<dbReference type="PANTHER" id="PTHR20858:SF17">
    <property type="entry name" value="HYDROXYMETHYLPYRIMIDINE_PHOSPHOMETHYLPYRIMIDINE KINASE THI20-RELATED"/>
    <property type="match status" value="1"/>
</dbReference>
<dbReference type="NCBIfam" id="TIGR00097">
    <property type="entry name" value="HMP-P_kinase"/>
    <property type="match status" value="1"/>
</dbReference>
<dbReference type="GO" id="GO:0008902">
    <property type="term" value="F:hydroxymethylpyrimidine kinase activity"/>
    <property type="evidence" value="ECO:0007669"/>
    <property type="project" value="TreeGrafter"/>
</dbReference>
<proteinExistence type="predicted"/>
<dbReference type="EC" id="2.-.-.-" evidence="6"/>